<comment type="caution">
    <text evidence="2">The sequence shown here is derived from an EMBL/GenBank/DDBJ whole genome shotgun (WGS) entry which is preliminary data.</text>
</comment>
<sequence>MLSDCEYSRRVRLAGVVVVIVLILVVGAGVVVVRVRDLRQARAALSSVMVEEFEGDRPGAVPLGEAPGSFVPGVSDPDVWPVDPIPSSRVSGIRKAISVYNSLFPGDTVSFESVKRAYGRDLKRNVEQGWKLDKKEHAFIHWSRHYANLVYKNDIFSDGRLIHHKGDKAIDVDGITNYYFITHSDSHAFQDYMFAPGQGE</sequence>
<keyword evidence="1" id="KW-0472">Membrane</keyword>
<dbReference type="HOGENOM" id="CLU_108499_0_0_11"/>
<evidence type="ECO:0000256" key="1">
    <source>
        <dbReference type="SAM" id="Phobius"/>
    </source>
</evidence>
<keyword evidence="1" id="KW-0812">Transmembrane</keyword>
<evidence type="ECO:0000313" key="2">
    <source>
        <dbReference type="EMBL" id="EJD65127.1"/>
    </source>
</evidence>
<organism evidence="2 3">
    <name type="scientific">Scardovia wiggsiae F0424</name>
    <dbReference type="NCBI Taxonomy" id="857290"/>
    <lineage>
        <taxon>Bacteria</taxon>
        <taxon>Bacillati</taxon>
        <taxon>Actinomycetota</taxon>
        <taxon>Actinomycetes</taxon>
        <taxon>Bifidobacteriales</taxon>
        <taxon>Bifidobacteriaceae</taxon>
        <taxon>Scardovia</taxon>
    </lineage>
</organism>
<dbReference type="EMBL" id="AGZS01000002">
    <property type="protein sequence ID" value="EJD65127.1"/>
    <property type="molecule type" value="Genomic_DNA"/>
</dbReference>
<proteinExistence type="predicted"/>
<feature type="transmembrane region" description="Helical" evidence="1">
    <location>
        <begin position="12"/>
        <end position="33"/>
    </location>
</feature>
<reference evidence="2 3" key="1">
    <citation type="submission" date="2012-01" db="EMBL/GenBank/DDBJ databases">
        <title>The Genome Sequence of Scardovia wiggsiae F0424.</title>
        <authorList>
            <consortium name="The Broad Institute Genome Sequencing Platform"/>
            <person name="Earl A."/>
            <person name="Ward D."/>
            <person name="Feldgarden M."/>
            <person name="Gevers D."/>
            <person name="Izard J."/>
            <person name="Ganesan A."/>
            <person name="Baranova O.V."/>
            <person name="Blanton J.M."/>
            <person name="Tanner A.C."/>
            <person name="Mathney J."/>
            <person name="Dewhirst F.E."/>
            <person name="Young S.K."/>
            <person name="Zeng Q."/>
            <person name="Gargeya S."/>
            <person name="Fitzgerald M."/>
            <person name="Haas B."/>
            <person name="Abouelleil A."/>
            <person name="Alvarado L."/>
            <person name="Arachchi H.M."/>
            <person name="Berlin A."/>
            <person name="Chapman S.B."/>
            <person name="Gearin G."/>
            <person name="Goldberg J."/>
            <person name="Griggs A."/>
            <person name="Gujja S."/>
            <person name="Hansen M."/>
            <person name="Heiman D."/>
            <person name="Howarth C."/>
            <person name="Larimer J."/>
            <person name="Lui A."/>
            <person name="MacDonald P.J.P."/>
            <person name="McCowen C."/>
            <person name="Montmayeur A."/>
            <person name="Murphy C."/>
            <person name="Neiman D."/>
            <person name="Pearson M."/>
            <person name="Priest M."/>
            <person name="Roberts A."/>
            <person name="Saif S."/>
            <person name="Shea T."/>
            <person name="Sisk P."/>
            <person name="Stolte C."/>
            <person name="Sykes S."/>
            <person name="Wortman J."/>
            <person name="Nusbaum C."/>
            <person name="Birren B."/>
        </authorList>
    </citation>
    <scope>NUCLEOTIDE SEQUENCE [LARGE SCALE GENOMIC DNA]</scope>
    <source>
        <strain evidence="2 3">F0424</strain>
    </source>
</reference>
<dbReference type="OrthoDB" id="3245092at2"/>
<dbReference type="STRING" id="857290.HMPREF9156_00571"/>
<accession>J0LMT2</accession>
<name>J0LMT2_9BIFI</name>
<protein>
    <submittedName>
        <fullName evidence="2">Uncharacterized protein</fullName>
    </submittedName>
</protein>
<dbReference type="Proteomes" id="UP000006415">
    <property type="component" value="Unassembled WGS sequence"/>
</dbReference>
<gene>
    <name evidence="2" type="ORF">HMPREF9156_00571</name>
</gene>
<evidence type="ECO:0000313" key="3">
    <source>
        <dbReference type="Proteomes" id="UP000006415"/>
    </source>
</evidence>
<dbReference type="RefSeq" id="WP_007147638.1">
    <property type="nucleotide sequence ID" value="NZ_AKCI01000001.1"/>
</dbReference>
<dbReference type="AlphaFoldDB" id="J0LMT2"/>
<keyword evidence="1" id="KW-1133">Transmembrane helix</keyword>
<keyword evidence="3" id="KW-1185">Reference proteome</keyword>